<accession>V7PZ43</accession>
<evidence type="ECO:0000256" key="1">
    <source>
        <dbReference type="SAM" id="Coils"/>
    </source>
</evidence>
<keyword evidence="3" id="KW-1185">Reference proteome</keyword>
<name>V7PZ43_PLAYE</name>
<dbReference type="Proteomes" id="UP000018538">
    <property type="component" value="Unassembled WGS sequence"/>
</dbReference>
<keyword evidence="1" id="KW-0175">Coiled coil</keyword>
<dbReference type="EMBL" id="KI635723">
    <property type="protein sequence ID" value="ETB63442.1"/>
    <property type="molecule type" value="Genomic_DNA"/>
</dbReference>
<organism evidence="2 3">
    <name type="scientific">Plasmodium yoelii 17X</name>
    <dbReference type="NCBI Taxonomy" id="1323249"/>
    <lineage>
        <taxon>Eukaryota</taxon>
        <taxon>Sar</taxon>
        <taxon>Alveolata</taxon>
        <taxon>Apicomplexa</taxon>
        <taxon>Aconoidasida</taxon>
        <taxon>Haemosporida</taxon>
        <taxon>Plasmodiidae</taxon>
        <taxon>Plasmodium</taxon>
        <taxon>Plasmodium (Vinckeia)</taxon>
    </lineage>
</organism>
<feature type="coiled-coil region" evidence="1">
    <location>
        <begin position="21"/>
        <end position="48"/>
    </location>
</feature>
<dbReference type="AlphaFoldDB" id="V7PZ43"/>
<protein>
    <submittedName>
        <fullName evidence="2">Uncharacterized protein</fullName>
    </submittedName>
</protein>
<proteinExistence type="predicted"/>
<evidence type="ECO:0000313" key="2">
    <source>
        <dbReference type="EMBL" id="ETB63443.1"/>
    </source>
</evidence>
<gene>
    <name evidence="2" type="ORF">YYC_00202</name>
</gene>
<evidence type="ECO:0000313" key="3">
    <source>
        <dbReference type="Proteomes" id="UP000018538"/>
    </source>
</evidence>
<reference evidence="2 3" key="1">
    <citation type="submission" date="2013-11" db="EMBL/GenBank/DDBJ databases">
        <title>The Genome Sequence of Plasmodium yoelii 17X.</title>
        <authorList>
            <consortium name="The Broad Institute Genomics Platform"/>
            <consortium name="The Broad Institute Genome Sequencing Center for Infectious Disease"/>
            <person name="Neafsey D."/>
            <person name="Adams J."/>
            <person name="Walker B."/>
            <person name="Young S.K."/>
            <person name="Zeng Q."/>
            <person name="Gargeya S."/>
            <person name="Fitzgerald M."/>
            <person name="Haas B."/>
            <person name="Abouelleil A."/>
            <person name="Alvarado L."/>
            <person name="Chapman S.B."/>
            <person name="Gainer-Dewar J."/>
            <person name="Goldberg J."/>
            <person name="Griggs A."/>
            <person name="Gujja S."/>
            <person name="Hansen M."/>
            <person name="Howarth C."/>
            <person name="Imamovic A."/>
            <person name="Ireland A."/>
            <person name="Larimer J."/>
            <person name="McCowan C."/>
            <person name="Murphy C."/>
            <person name="Pearson M."/>
            <person name="Poon T.W."/>
            <person name="Priest M."/>
            <person name="Roberts A."/>
            <person name="Saif S."/>
            <person name="Shea T."/>
            <person name="Sykes S."/>
            <person name="Wortman J."/>
            <person name="Nusbaum C."/>
            <person name="Birren B."/>
        </authorList>
    </citation>
    <scope>NUCLEOTIDE SEQUENCE [LARGE SCALE GENOMIC DNA]</scope>
    <source>
        <strain evidence="2 3">17X</strain>
    </source>
</reference>
<dbReference type="EMBL" id="KI635723">
    <property type="protein sequence ID" value="ETB63443.1"/>
    <property type="molecule type" value="Genomic_DNA"/>
</dbReference>
<sequence length="53" mass="6339">MCAGTAIPLILSAMSLCYINIEKESKQIHSYNNEYRKKQRENMKIEQRKYEDK</sequence>